<keyword evidence="1" id="KW-0812">Transmembrane</keyword>
<feature type="transmembrane region" description="Helical" evidence="1">
    <location>
        <begin position="90"/>
        <end position="110"/>
    </location>
</feature>
<sequence>MAVAHRRPSPSVYSELLASIVKRKNDKIVEYCKGLDHVNLIVADMEEPFSYTDDKELYKYLFDPALKKIITSTKFNEVFLITRVKKNRKVFIPLRMLLVLGQIFLFDWAIGEFYPSLTYESPDARLRFFAEFLITIGHRITLRTTEKGLAIKVGLYLIRAIPGEGTTVLDYLDISMQNKIVPIEKSEHSDKLNNAFMTFYEDYTQKGIFIASVAFEVTLDQVDIK</sequence>
<evidence type="ECO:0000313" key="2">
    <source>
        <dbReference type="EMBL" id="AUD03270.1"/>
    </source>
</evidence>
<keyword evidence="1" id="KW-1133">Transmembrane helix</keyword>
<evidence type="ECO:0000313" key="3">
    <source>
        <dbReference type="Proteomes" id="UP000232883"/>
    </source>
</evidence>
<keyword evidence="3" id="KW-1185">Reference proteome</keyword>
<name>A0A2K8Z050_9BACT</name>
<gene>
    <name evidence="2" type="ORF">CWM47_16370</name>
</gene>
<dbReference type="EMBL" id="CP025096">
    <property type="protein sequence ID" value="AUD03270.1"/>
    <property type="molecule type" value="Genomic_DNA"/>
</dbReference>
<keyword evidence="1" id="KW-0472">Membrane</keyword>
<dbReference type="KEGG" id="spir:CWM47_16370"/>
<reference evidence="2 3" key="1">
    <citation type="submission" date="2017-11" db="EMBL/GenBank/DDBJ databases">
        <title>Taxonomic description and genome sequences of Spirosoma HA7 sp. nov., isolated from pollen microhabitat of Corylus avellana.</title>
        <authorList>
            <person name="Ambika Manirajan B."/>
            <person name="Suarez C."/>
            <person name="Ratering S."/>
            <person name="Geissler-Plaum R."/>
            <person name="Cardinale M."/>
            <person name="Sylvia S."/>
        </authorList>
    </citation>
    <scope>NUCLEOTIDE SEQUENCE [LARGE SCALE GENOMIC DNA]</scope>
    <source>
        <strain evidence="2 3">HA7</strain>
    </source>
</reference>
<organism evidence="2 3">
    <name type="scientific">Spirosoma pollinicola</name>
    <dbReference type="NCBI Taxonomy" id="2057025"/>
    <lineage>
        <taxon>Bacteria</taxon>
        <taxon>Pseudomonadati</taxon>
        <taxon>Bacteroidota</taxon>
        <taxon>Cytophagia</taxon>
        <taxon>Cytophagales</taxon>
        <taxon>Cytophagaceae</taxon>
        <taxon>Spirosoma</taxon>
    </lineage>
</organism>
<proteinExistence type="predicted"/>
<protein>
    <submittedName>
        <fullName evidence="2">Uncharacterized protein</fullName>
    </submittedName>
</protein>
<dbReference type="AlphaFoldDB" id="A0A2K8Z050"/>
<evidence type="ECO:0000256" key="1">
    <source>
        <dbReference type="SAM" id="Phobius"/>
    </source>
</evidence>
<accession>A0A2K8Z050</accession>
<dbReference type="Proteomes" id="UP000232883">
    <property type="component" value="Chromosome"/>
</dbReference>